<dbReference type="KEGG" id="kpin:30173752"/>
<evidence type="ECO:0000313" key="3">
    <source>
        <dbReference type="EMBL" id="WWC73108.1"/>
    </source>
</evidence>
<feature type="compositionally biased region" description="Polar residues" evidence="1">
    <location>
        <begin position="167"/>
        <end position="177"/>
    </location>
</feature>
<dbReference type="OrthoDB" id="2564840at2759"/>
<dbReference type="EMBL" id="KI894013">
    <property type="protein sequence ID" value="OCF48603.1"/>
    <property type="molecule type" value="Genomic_DNA"/>
</dbReference>
<proteinExistence type="predicted"/>
<sequence length="410" mass="46247">MGGSRIRKSEPYEHDWTENQICLVLDKISNSKNLVKIFFNKQGIESPSSILAEQELCIELLGSTSWITYMIQNKRVIRDSNGLLRLKSEQWPKRLRVISKLFDFVHPSAEKIRNQLGPYHSVVDLNLYNSDGYKQWKEWQAQGQNTWYFKYVFIKQHIDPKWLKRNISSPSSTTGMETASRREYNPINTSQYPREAPPHLRGTRATYTTTDSSKIDISMNDIEMTLPLSSHTPSSTPSIPAYLPPTPISAPRGQGYPAPTHHNDLTGGTQRDSEENKITGREEFIAAMLVLISQELNHRPSSCMAGCSIIHNKAISISEQSVLYLIKKLGGNIINASTTSIQDTLKDKKQDTSTAFILWSTEDDYLSGPIGLDREKGDSPTPITLVGLVHLIIAKRKIELGEGQIDLLTF</sequence>
<organism evidence="2">
    <name type="scientific">Kwoniella pini CBS 10737</name>
    <dbReference type="NCBI Taxonomy" id="1296096"/>
    <lineage>
        <taxon>Eukaryota</taxon>
        <taxon>Fungi</taxon>
        <taxon>Dikarya</taxon>
        <taxon>Basidiomycota</taxon>
        <taxon>Agaricomycotina</taxon>
        <taxon>Tremellomycetes</taxon>
        <taxon>Tremellales</taxon>
        <taxon>Cryptococcaceae</taxon>
        <taxon>Kwoniella</taxon>
    </lineage>
</organism>
<protein>
    <submittedName>
        <fullName evidence="2">Uncharacterized protein</fullName>
    </submittedName>
</protein>
<feature type="region of interest" description="Disordered" evidence="1">
    <location>
        <begin position="167"/>
        <end position="205"/>
    </location>
</feature>
<dbReference type="GeneID" id="30173752"/>
<dbReference type="RefSeq" id="XP_019009822.1">
    <property type="nucleotide sequence ID" value="XM_019157104.1"/>
</dbReference>
<reference evidence="2" key="3">
    <citation type="submission" date="2016-07" db="EMBL/GenBank/DDBJ databases">
        <title>Evolution of pathogenesis and genome organization in the Tremellales.</title>
        <authorList>
            <person name="Cuomo C."/>
            <person name="Litvintseva A."/>
            <person name="Heitman J."/>
            <person name="Chen Y."/>
            <person name="Sun S."/>
            <person name="Springer D."/>
            <person name="Dromer F."/>
            <person name="Young S."/>
            <person name="Zeng Q."/>
            <person name="Chapman S."/>
            <person name="Gujja S."/>
            <person name="Saif S."/>
            <person name="Birren B."/>
        </authorList>
    </citation>
    <scope>NUCLEOTIDE SEQUENCE</scope>
    <source>
        <strain evidence="2">CBS 10737</strain>
    </source>
</reference>
<gene>
    <name evidence="2" type="ORF">I206_05383</name>
    <name evidence="3" type="ORF">I206_107073</name>
</gene>
<feature type="region of interest" description="Disordered" evidence="1">
    <location>
        <begin position="246"/>
        <end position="275"/>
    </location>
</feature>
<dbReference type="AlphaFoldDB" id="A0A1B9HZ85"/>
<keyword evidence="4" id="KW-1185">Reference proteome</keyword>
<reference evidence="2" key="1">
    <citation type="submission" date="2013-07" db="EMBL/GenBank/DDBJ databases">
        <title>The Genome Sequence of Cryptococcus pinus CBS10737.</title>
        <authorList>
            <consortium name="The Broad Institute Genome Sequencing Platform"/>
            <person name="Cuomo C."/>
            <person name="Litvintseva A."/>
            <person name="Chen Y."/>
            <person name="Heitman J."/>
            <person name="Sun S."/>
            <person name="Springer D."/>
            <person name="Dromer F."/>
            <person name="Young S.K."/>
            <person name="Zeng Q."/>
            <person name="Gargeya S."/>
            <person name="Fitzgerald M."/>
            <person name="Abouelleil A."/>
            <person name="Alvarado L."/>
            <person name="Berlin A.M."/>
            <person name="Chapman S.B."/>
            <person name="Dewar J."/>
            <person name="Goldberg J."/>
            <person name="Griggs A."/>
            <person name="Gujja S."/>
            <person name="Hansen M."/>
            <person name="Howarth C."/>
            <person name="Imamovic A."/>
            <person name="Larimer J."/>
            <person name="McCowan C."/>
            <person name="Murphy C."/>
            <person name="Pearson M."/>
            <person name="Priest M."/>
            <person name="Roberts A."/>
            <person name="Saif S."/>
            <person name="Shea T."/>
            <person name="Sykes S."/>
            <person name="Wortman J."/>
            <person name="Nusbaum C."/>
            <person name="Birren B."/>
        </authorList>
    </citation>
    <scope>NUCLEOTIDE SEQUENCE [LARGE SCALE GENOMIC DNA]</scope>
    <source>
        <strain evidence="2">CBS 10737</strain>
    </source>
</reference>
<evidence type="ECO:0000313" key="2">
    <source>
        <dbReference type="EMBL" id="OCF48603.1"/>
    </source>
</evidence>
<reference evidence="3" key="2">
    <citation type="submission" date="2013-07" db="EMBL/GenBank/DDBJ databases">
        <authorList>
            <consortium name="The Broad Institute Genome Sequencing Platform"/>
            <person name="Cuomo C."/>
            <person name="Litvintseva A."/>
            <person name="Chen Y."/>
            <person name="Heitman J."/>
            <person name="Sun S."/>
            <person name="Springer D."/>
            <person name="Dromer F."/>
            <person name="Young S.K."/>
            <person name="Zeng Q."/>
            <person name="Gargeya S."/>
            <person name="Fitzgerald M."/>
            <person name="Abouelleil A."/>
            <person name="Alvarado L."/>
            <person name="Berlin A.M."/>
            <person name="Chapman S.B."/>
            <person name="Dewar J."/>
            <person name="Goldberg J."/>
            <person name="Griggs A."/>
            <person name="Gujja S."/>
            <person name="Hansen M."/>
            <person name="Howarth C."/>
            <person name="Imamovic A."/>
            <person name="Larimer J."/>
            <person name="McCowan C."/>
            <person name="Murphy C."/>
            <person name="Pearson M."/>
            <person name="Priest M."/>
            <person name="Roberts A."/>
            <person name="Saif S."/>
            <person name="Shea T."/>
            <person name="Sykes S."/>
            <person name="Wortman J."/>
            <person name="Nusbaum C."/>
            <person name="Birren B."/>
        </authorList>
    </citation>
    <scope>NUCLEOTIDE SEQUENCE</scope>
    <source>
        <strain evidence="3">CBS 10737</strain>
    </source>
</reference>
<name>A0A1B9HZ85_9TREE</name>
<reference evidence="3" key="4">
    <citation type="submission" date="2024-02" db="EMBL/GenBank/DDBJ databases">
        <title>Comparative genomics of Cryptococcus and Kwoniella reveals pathogenesis evolution and contrasting modes of karyotype evolution via chromosome fusion or intercentromeric recombination.</title>
        <authorList>
            <person name="Coelho M.A."/>
            <person name="David-Palma M."/>
            <person name="Shea T."/>
            <person name="Bowers K."/>
            <person name="McGinley-Smith S."/>
            <person name="Mohammad A.W."/>
            <person name="Gnirke A."/>
            <person name="Yurkov A.M."/>
            <person name="Nowrousian M."/>
            <person name="Sun S."/>
            <person name="Cuomo C.A."/>
            <person name="Heitman J."/>
        </authorList>
    </citation>
    <scope>NUCLEOTIDE SEQUENCE</scope>
    <source>
        <strain evidence="3">CBS 10737</strain>
    </source>
</reference>
<evidence type="ECO:0000313" key="4">
    <source>
        <dbReference type="Proteomes" id="UP000094020"/>
    </source>
</evidence>
<dbReference type="Proteomes" id="UP000094020">
    <property type="component" value="Chromosome 10"/>
</dbReference>
<accession>A0A1B9HZ85</accession>
<dbReference type="EMBL" id="CP144528">
    <property type="protein sequence ID" value="WWC73108.1"/>
    <property type="molecule type" value="Genomic_DNA"/>
</dbReference>
<evidence type="ECO:0000256" key="1">
    <source>
        <dbReference type="SAM" id="MobiDB-lite"/>
    </source>
</evidence>